<accession>B0PHH9</accession>
<dbReference type="HOGENOM" id="CLU_3303767_0_0_9"/>
<name>B0PHH9_9FIRM</name>
<dbReference type="AlphaFoldDB" id="B0PHH9"/>
<comment type="caution">
    <text evidence="1">The sequence shown here is derived from an EMBL/GenBank/DDBJ whole genome shotgun (WGS) entry which is preliminary data.</text>
</comment>
<dbReference type="EMBL" id="ABGD02000034">
    <property type="protein sequence ID" value="EDS08948.1"/>
    <property type="molecule type" value="Genomic_DNA"/>
</dbReference>
<reference evidence="1" key="2">
    <citation type="submission" date="2013-09" db="EMBL/GenBank/DDBJ databases">
        <title>Draft genome sequence of Anaerotruncus colihominis(DSM 17241).</title>
        <authorList>
            <person name="Sudarsanam P."/>
            <person name="Ley R."/>
            <person name="Guruge J."/>
            <person name="Turnbaugh P.J."/>
            <person name="Mahowald M."/>
            <person name="Liep D."/>
            <person name="Gordon J."/>
        </authorList>
    </citation>
    <scope>NUCLEOTIDE SEQUENCE</scope>
    <source>
        <strain evidence="1">DSM 17241</strain>
    </source>
</reference>
<proteinExistence type="predicted"/>
<keyword evidence="2" id="KW-1185">Reference proteome</keyword>
<reference evidence="1" key="1">
    <citation type="submission" date="2007-11" db="EMBL/GenBank/DDBJ databases">
        <authorList>
            <person name="Fulton L."/>
            <person name="Clifton S."/>
            <person name="Fulton B."/>
            <person name="Xu J."/>
            <person name="Minx P."/>
            <person name="Pepin K.H."/>
            <person name="Johnson M."/>
            <person name="Thiruvilangam P."/>
            <person name="Bhonagiri V."/>
            <person name="Nash W.E."/>
            <person name="Mardis E.R."/>
            <person name="Wilson R.K."/>
        </authorList>
    </citation>
    <scope>NUCLEOTIDE SEQUENCE [LARGE SCALE GENOMIC DNA]</scope>
    <source>
        <strain evidence="1">DSM 17241</strain>
    </source>
</reference>
<dbReference type="Proteomes" id="UP000003803">
    <property type="component" value="Unassembled WGS sequence"/>
</dbReference>
<sequence>MFYDKCNAVNEQEIFGTLTFPVLESGEQVVKNKRKYYNK</sequence>
<protein>
    <submittedName>
        <fullName evidence="1">Uncharacterized protein</fullName>
    </submittedName>
</protein>
<evidence type="ECO:0000313" key="1">
    <source>
        <dbReference type="EMBL" id="EDS08948.1"/>
    </source>
</evidence>
<organism evidence="1 2">
    <name type="scientific">Anaerotruncus colihominis DSM 17241</name>
    <dbReference type="NCBI Taxonomy" id="445972"/>
    <lineage>
        <taxon>Bacteria</taxon>
        <taxon>Bacillati</taxon>
        <taxon>Bacillota</taxon>
        <taxon>Clostridia</taxon>
        <taxon>Eubacteriales</taxon>
        <taxon>Oscillospiraceae</taxon>
        <taxon>Anaerotruncus</taxon>
    </lineage>
</organism>
<evidence type="ECO:0000313" key="2">
    <source>
        <dbReference type="Proteomes" id="UP000003803"/>
    </source>
</evidence>
<gene>
    <name evidence="1" type="ORF">ANACOL_04273</name>
</gene>